<evidence type="ECO:0000256" key="1">
    <source>
        <dbReference type="SAM" id="MobiDB-lite"/>
    </source>
</evidence>
<dbReference type="Proteomes" id="UP000828390">
    <property type="component" value="Unassembled WGS sequence"/>
</dbReference>
<evidence type="ECO:0000313" key="3">
    <source>
        <dbReference type="Proteomes" id="UP000828390"/>
    </source>
</evidence>
<comment type="caution">
    <text evidence="2">The sequence shown here is derived from an EMBL/GenBank/DDBJ whole genome shotgun (WGS) entry which is preliminary data.</text>
</comment>
<feature type="region of interest" description="Disordered" evidence="1">
    <location>
        <begin position="87"/>
        <end position="107"/>
    </location>
</feature>
<gene>
    <name evidence="2" type="ORF">DPMN_193097</name>
</gene>
<proteinExistence type="predicted"/>
<accession>A0A9D3Y629</accession>
<reference evidence="2" key="2">
    <citation type="submission" date="2020-11" db="EMBL/GenBank/DDBJ databases">
        <authorList>
            <person name="McCartney M.A."/>
            <person name="Auch B."/>
            <person name="Kono T."/>
            <person name="Mallez S."/>
            <person name="Becker A."/>
            <person name="Gohl D.M."/>
            <person name="Silverstein K.A.T."/>
            <person name="Koren S."/>
            <person name="Bechman K.B."/>
            <person name="Herman A."/>
            <person name="Abrahante J.E."/>
            <person name="Garbe J."/>
        </authorList>
    </citation>
    <scope>NUCLEOTIDE SEQUENCE</scope>
    <source>
        <strain evidence="2">Duluth1</strain>
        <tissue evidence="2">Whole animal</tissue>
    </source>
</reference>
<dbReference type="EMBL" id="JAIWYP010000021">
    <property type="protein sequence ID" value="KAH3692548.1"/>
    <property type="molecule type" value="Genomic_DNA"/>
</dbReference>
<reference evidence="2" key="1">
    <citation type="journal article" date="2019" name="bioRxiv">
        <title>The Genome of the Zebra Mussel, Dreissena polymorpha: A Resource for Invasive Species Research.</title>
        <authorList>
            <person name="McCartney M.A."/>
            <person name="Auch B."/>
            <person name="Kono T."/>
            <person name="Mallez S."/>
            <person name="Zhang Y."/>
            <person name="Obille A."/>
            <person name="Becker A."/>
            <person name="Abrahante J.E."/>
            <person name="Garbe J."/>
            <person name="Badalamenti J.P."/>
            <person name="Herman A."/>
            <person name="Mangelson H."/>
            <person name="Liachko I."/>
            <person name="Sullivan S."/>
            <person name="Sone E.D."/>
            <person name="Koren S."/>
            <person name="Silverstein K.A.T."/>
            <person name="Beckman K.B."/>
            <person name="Gohl D.M."/>
        </authorList>
    </citation>
    <scope>NUCLEOTIDE SEQUENCE</scope>
    <source>
        <strain evidence="2">Duluth1</strain>
        <tissue evidence="2">Whole animal</tissue>
    </source>
</reference>
<keyword evidence="3" id="KW-1185">Reference proteome</keyword>
<organism evidence="2 3">
    <name type="scientific">Dreissena polymorpha</name>
    <name type="common">Zebra mussel</name>
    <name type="synonym">Mytilus polymorpha</name>
    <dbReference type="NCBI Taxonomy" id="45954"/>
    <lineage>
        <taxon>Eukaryota</taxon>
        <taxon>Metazoa</taxon>
        <taxon>Spiralia</taxon>
        <taxon>Lophotrochozoa</taxon>
        <taxon>Mollusca</taxon>
        <taxon>Bivalvia</taxon>
        <taxon>Autobranchia</taxon>
        <taxon>Heteroconchia</taxon>
        <taxon>Euheterodonta</taxon>
        <taxon>Imparidentia</taxon>
        <taxon>Neoheterodontei</taxon>
        <taxon>Myida</taxon>
        <taxon>Dreissenoidea</taxon>
        <taxon>Dreissenidae</taxon>
        <taxon>Dreissena</taxon>
    </lineage>
</organism>
<dbReference type="AlphaFoldDB" id="A0A9D3Y629"/>
<evidence type="ECO:0000313" key="2">
    <source>
        <dbReference type="EMBL" id="KAH3692548.1"/>
    </source>
</evidence>
<name>A0A9D3Y629_DREPO</name>
<protein>
    <submittedName>
        <fullName evidence="2">Uncharacterized protein</fullName>
    </submittedName>
</protein>
<sequence>MKVKWLQFRKADISNIYVKHDFDEEFQCITIKQSRMGISLSSKLPRLYTEKLPIATAKKKDLISLCRNGTILSEYHKYYEDIPDDKNVRDCLPDPDALESDKDSDPE</sequence>